<dbReference type="SMART" id="SM00354">
    <property type="entry name" value="HTH_LACI"/>
    <property type="match status" value="1"/>
</dbReference>
<dbReference type="Gene3D" id="1.10.260.40">
    <property type="entry name" value="lambda repressor-like DNA-binding domains"/>
    <property type="match status" value="1"/>
</dbReference>
<evidence type="ECO:0000313" key="5">
    <source>
        <dbReference type="EMBL" id="GGK35105.1"/>
    </source>
</evidence>
<dbReference type="InterPro" id="IPR000843">
    <property type="entry name" value="HTH_LacI"/>
</dbReference>
<feature type="domain" description="HTH lacI-type" evidence="4">
    <location>
        <begin position="2"/>
        <end position="56"/>
    </location>
</feature>
<comment type="caution">
    <text evidence="5">The sequence shown here is derived from an EMBL/GenBank/DDBJ whole genome shotgun (WGS) entry which is preliminary data.</text>
</comment>
<evidence type="ECO:0000256" key="1">
    <source>
        <dbReference type="ARBA" id="ARBA00023015"/>
    </source>
</evidence>
<keyword evidence="2" id="KW-0238">DNA-binding</keyword>
<keyword evidence="1" id="KW-0805">Transcription regulation</keyword>
<dbReference type="PROSITE" id="PS50932">
    <property type="entry name" value="HTH_LACI_2"/>
    <property type="match status" value="1"/>
</dbReference>
<dbReference type="PANTHER" id="PTHR30146">
    <property type="entry name" value="LACI-RELATED TRANSCRIPTIONAL REPRESSOR"/>
    <property type="match status" value="1"/>
</dbReference>
<dbReference type="PROSITE" id="PS00356">
    <property type="entry name" value="HTH_LACI_1"/>
    <property type="match status" value="1"/>
</dbReference>
<dbReference type="InterPro" id="IPR046335">
    <property type="entry name" value="LacI/GalR-like_sensor"/>
</dbReference>
<evidence type="ECO:0000259" key="4">
    <source>
        <dbReference type="PROSITE" id="PS50932"/>
    </source>
</evidence>
<gene>
    <name evidence="5" type="ORF">GCM10008955_31280</name>
</gene>
<dbReference type="Proteomes" id="UP000647587">
    <property type="component" value="Unassembled WGS sequence"/>
</dbReference>
<dbReference type="CDD" id="cd01392">
    <property type="entry name" value="HTH_LacI"/>
    <property type="match status" value="1"/>
</dbReference>
<dbReference type="InterPro" id="IPR010982">
    <property type="entry name" value="Lambda_DNA-bd_dom_sf"/>
</dbReference>
<dbReference type="EMBL" id="BMPP01000014">
    <property type="protein sequence ID" value="GGK35105.1"/>
    <property type="molecule type" value="Genomic_DNA"/>
</dbReference>
<dbReference type="SUPFAM" id="SSF53822">
    <property type="entry name" value="Periplasmic binding protein-like I"/>
    <property type="match status" value="1"/>
</dbReference>
<accession>A0ABQ2EZS3</accession>
<evidence type="ECO:0000256" key="2">
    <source>
        <dbReference type="ARBA" id="ARBA00023125"/>
    </source>
</evidence>
<dbReference type="RefSeq" id="WP_189010437.1">
    <property type="nucleotide sequence ID" value="NZ_BMPP01000014.1"/>
</dbReference>
<keyword evidence="3" id="KW-0804">Transcription</keyword>
<proteinExistence type="predicted"/>
<dbReference type="Pfam" id="PF00356">
    <property type="entry name" value="LacI"/>
    <property type="match status" value="1"/>
</dbReference>
<dbReference type="Pfam" id="PF13377">
    <property type="entry name" value="Peripla_BP_3"/>
    <property type="match status" value="1"/>
</dbReference>
<evidence type="ECO:0000256" key="3">
    <source>
        <dbReference type="ARBA" id="ARBA00023163"/>
    </source>
</evidence>
<organism evidence="5 6">
    <name type="scientific">Deinococcus malanensis</name>
    <dbReference type="NCBI Taxonomy" id="1706855"/>
    <lineage>
        <taxon>Bacteria</taxon>
        <taxon>Thermotogati</taxon>
        <taxon>Deinococcota</taxon>
        <taxon>Deinococci</taxon>
        <taxon>Deinococcales</taxon>
        <taxon>Deinococcaceae</taxon>
        <taxon>Deinococcus</taxon>
    </lineage>
</organism>
<protein>
    <submittedName>
        <fullName evidence="5">LacI family transcriptional regulator</fullName>
    </submittedName>
</protein>
<sequence length="341" mass="37120">MATIQDVARLAGVSPTTAKRALREPDKLTPDTLARVQAAVQSLEYEPDQRAGSLRGGQSRTIGLTVASIVEPFFAEFARTVSRTLSEAGYTLIITEIEYAAAREVNELQRLYGQRVAGILLRPGYGPESRAYVHRLVSKGVHILEYDYVPPGSPYPHVNVDHVGATRQAVQYLHSLGHRDIAALGTYHPQIHPEARSHAFPAIMAELGLSVRPEYQRVTLLTEETAFRLTHELMALPTPPTAIIALNGTQGIGAFRAIRERGWQIPDDISLITFDDYSWTSLVTPPVTVVAQPVQDMAVAAARNMIALLEGQTVTSQVFPAELIARQSCAAPRGAVSSKVG</sequence>
<dbReference type="PANTHER" id="PTHR30146:SF138">
    <property type="entry name" value="TRANSCRIPTIONAL REGULATORY PROTEIN"/>
    <property type="match status" value="1"/>
</dbReference>
<dbReference type="CDD" id="cd06267">
    <property type="entry name" value="PBP1_LacI_sugar_binding-like"/>
    <property type="match status" value="1"/>
</dbReference>
<dbReference type="InterPro" id="IPR028082">
    <property type="entry name" value="Peripla_BP_I"/>
</dbReference>
<dbReference type="SUPFAM" id="SSF47413">
    <property type="entry name" value="lambda repressor-like DNA-binding domains"/>
    <property type="match status" value="1"/>
</dbReference>
<keyword evidence="6" id="KW-1185">Reference proteome</keyword>
<reference evidence="6" key="1">
    <citation type="journal article" date="2019" name="Int. J. Syst. Evol. Microbiol.">
        <title>The Global Catalogue of Microorganisms (GCM) 10K type strain sequencing project: providing services to taxonomists for standard genome sequencing and annotation.</title>
        <authorList>
            <consortium name="The Broad Institute Genomics Platform"/>
            <consortium name="The Broad Institute Genome Sequencing Center for Infectious Disease"/>
            <person name="Wu L."/>
            <person name="Ma J."/>
        </authorList>
    </citation>
    <scope>NUCLEOTIDE SEQUENCE [LARGE SCALE GENOMIC DNA]</scope>
    <source>
        <strain evidence="6">JCM 30331</strain>
    </source>
</reference>
<evidence type="ECO:0000313" key="6">
    <source>
        <dbReference type="Proteomes" id="UP000647587"/>
    </source>
</evidence>
<dbReference type="Gene3D" id="3.40.50.2300">
    <property type="match status" value="2"/>
</dbReference>
<name>A0ABQ2EZS3_9DEIO</name>